<evidence type="ECO:0000256" key="1">
    <source>
        <dbReference type="ARBA" id="ARBA00009381"/>
    </source>
</evidence>
<accession>A0A7S8C3B4</accession>
<keyword evidence="2 5" id="KW-0808">Transferase</keyword>
<dbReference type="RefSeq" id="WP_213163781.1">
    <property type="nucleotide sequence ID" value="NZ_CP058214.1"/>
</dbReference>
<sequence>MTRVAPARGAVAAGHALTAQAAGDVLRAGGNAFDAAIAGLWMACVAEPVLASPGGGGFLMAREAASGETVLHDFFVRTPLARRGDGAADFHEIHADFGPASQAFHIGRAASATPGFVPGLFAVHAAHATRPMAELAAPAACRAREGVEVTAFQAYLAAVVGPILTASEGARALFAPDGRLPRAGDIMRNPTLADMLDEIGREGLKAYRAKGFAARLLDGQGDHGHLRAEDLADYRVERRAPLKVPLGPARIALNPPPSAGGAFIAHALSAYAHAPGRSAERFAAALARSDEARRTAGGDPAALLADAGLALPAGGAAKGPPATRGTTHISVIDAAGNAVAATVSNGEGNGHVPGGLGFMLNNMLGEADLAPDGLGTWPPGLRPASMMCPAIAEKDGALFALGSGGSSRIRSALFVVLARLLAKDYAPDAAVRAPRLHVEDGHLDFEDFFKPGGGGALAERFPARRAWGEPNMFFGGAHVVKRHGDGRFEAMGDPRRDGVALVVD</sequence>
<evidence type="ECO:0000313" key="6">
    <source>
        <dbReference type="Proteomes" id="UP000593594"/>
    </source>
</evidence>
<evidence type="ECO:0000313" key="5">
    <source>
        <dbReference type="EMBL" id="QPC42547.1"/>
    </source>
</evidence>
<dbReference type="GO" id="GO:0016787">
    <property type="term" value="F:hydrolase activity"/>
    <property type="evidence" value="ECO:0007669"/>
    <property type="project" value="UniProtKB-KW"/>
</dbReference>
<proteinExistence type="inferred from homology"/>
<keyword evidence="3" id="KW-0378">Hydrolase</keyword>
<evidence type="ECO:0000256" key="2">
    <source>
        <dbReference type="ARBA" id="ARBA00022679"/>
    </source>
</evidence>
<dbReference type="PANTHER" id="PTHR43199:SF1">
    <property type="entry name" value="GLUTATHIONE HYDROLASE PROENZYME"/>
    <property type="match status" value="1"/>
</dbReference>
<keyword evidence="6" id="KW-1185">Reference proteome</keyword>
<dbReference type="SUPFAM" id="SSF56235">
    <property type="entry name" value="N-terminal nucleophile aminohydrolases (Ntn hydrolases)"/>
    <property type="match status" value="1"/>
</dbReference>
<dbReference type="PRINTS" id="PR01210">
    <property type="entry name" value="GGTRANSPTASE"/>
</dbReference>
<comment type="similarity">
    <text evidence="1">Belongs to the gamma-glutamyltransferase family.</text>
</comment>
<protein>
    <submittedName>
        <fullName evidence="5">Gamma-glutamyltransferase</fullName>
    </submittedName>
</protein>
<evidence type="ECO:0000256" key="3">
    <source>
        <dbReference type="ARBA" id="ARBA00022801"/>
    </source>
</evidence>
<reference evidence="5 6" key="1">
    <citation type="submission" date="2020-06" db="EMBL/GenBank/DDBJ databases">
        <title>Genome sequence of 2 isolates from Red Sea Mangroves.</title>
        <authorList>
            <person name="Sefrji F."/>
            <person name="Michoud G."/>
            <person name="Merlino G."/>
            <person name="Daffonchio D."/>
        </authorList>
    </citation>
    <scope>NUCLEOTIDE SEQUENCE [LARGE SCALE GENOMIC DNA]</scope>
    <source>
        <strain evidence="5 6">R1DC25</strain>
    </source>
</reference>
<organism evidence="5 6">
    <name type="scientific">Kaustia mangrovi</name>
    <dbReference type="NCBI Taxonomy" id="2593653"/>
    <lineage>
        <taxon>Bacteria</taxon>
        <taxon>Pseudomonadati</taxon>
        <taxon>Pseudomonadota</taxon>
        <taxon>Alphaproteobacteria</taxon>
        <taxon>Hyphomicrobiales</taxon>
        <taxon>Parvibaculaceae</taxon>
        <taxon>Kaustia</taxon>
    </lineage>
</organism>
<dbReference type="InterPro" id="IPR043137">
    <property type="entry name" value="GGT_ssub_C"/>
</dbReference>
<dbReference type="InterPro" id="IPR029055">
    <property type="entry name" value="Ntn_hydrolases_N"/>
</dbReference>
<dbReference type="Proteomes" id="UP000593594">
    <property type="component" value="Chromosome"/>
</dbReference>
<dbReference type="KEGG" id="kmn:HW532_07400"/>
<dbReference type="GO" id="GO:0016740">
    <property type="term" value="F:transferase activity"/>
    <property type="evidence" value="ECO:0007669"/>
    <property type="project" value="UniProtKB-KW"/>
</dbReference>
<dbReference type="InterPro" id="IPR051792">
    <property type="entry name" value="GGT_bact"/>
</dbReference>
<name>A0A7S8C3B4_9HYPH</name>
<dbReference type="EMBL" id="CP058214">
    <property type="protein sequence ID" value="QPC42547.1"/>
    <property type="molecule type" value="Genomic_DNA"/>
</dbReference>
<evidence type="ECO:0000256" key="4">
    <source>
        <dbReference type="ARBA" id="ARBA00023145"/>
    </source>
</evidence>
<gene>
    <name evidence="5" type="ORF">HW532_07400</name>
</gene>
<dbReference type="Pfam" id="PF01019">
    <property type="entry name" value="G_glu_transpept"/>
    <property type="match status" value="2"/>
</dbReference>
<dbReference type="Gene3D" id="3.60.20.40">
    <property type="match status" value="1"/>
</dbReference>
<dbReference type="PANTHER" id="PTHR43199">
    <property type="entry name" value="GLUTATHIONE HYDROLASE"/>
    <property type="match status" value="1"/>
</dbReference>
<dbReference type="AlphaFoldDB" id="A0A7S8C3B4"/>
<keyword evidence="4" id="KW-0865">Zymogen</keyword>